<keyword evidence="7" id="KW-1185">Reference proteome</keyword>
<dbReference type="Pfam" id="PF02195">
    <property type="entry name" value="ParB_N"/>
    <property type="match status" value="1"/>
</dbReference>
<comment type="function">
    <text evidence="4">Involved in chromosome partition. Localize to both poles of the predivisional cell following completion of DNA replication. Binds to the DNA origin of replication.</text>
</comment>
<dbReference type="PANTHER" id="PTHR33375:SF1">
    <property type="entry name" value="CHROMOSOME-PARTITIONING PROTEIN PARB-RELATED"/>
    <property type="match status" value="1"/>
</dbReference>
<proteinExistence type="inferred from homology"/>
<dbReference type="Proteomes" id="UP000198263">
    <property type="component" value="Unassembled WGS sequence"/>
</dbReference>
<dbReference type="InterPro" id="IPR057240">
    <property type="entry name" value="ParB_dimer_C"/>
</dbReference>
<dbReference type="Gene3D" id="1.10.10.2830">
    <property type="match status" value="1"/>
</dbReference>
<dbReference type="GO" id="GO:0045881">
    <property type="term" value="P:positive regulation of sporulation resulting in formation of a cellular spore"/>
    <property type="evidence" value="ECO:0007669"/>
    <property type="project" value="TreeGrafter"/>
</dbReference>
<dbReference type="InterPro" id="IPR041468">
    <property type="entry name" value="HTH_ParB/Spo0J"/>
</dbReference>
<evidence type="ECO:0000256" key="1">
    <source>
        <dbReference type="ARBA" id="ARBA00006295"/>
    </source>
</evidence>
<feature type="domain" description="ParB-like N-terminal" evidence="5">
    <location>
        <begin position="35"/>
        <end position="125"/>
    </location>
</feature>
<sequence length="301" mass="32326">MSAVMKKKGLGRGLDALLGGSVDITEAVRGEGTPNVLPLDKLQAGKYQPRTRMDEGALQELAASIRAQGLMQPILVRSIGDQQYEIIAGERRFRAARLAGLDEVPVLVKNVPDQAAAAMALIENIQREDLNPLEEAQGIQRLLDEFTFTHEQAAEAVGRSRSAVSNLLRLLNLASPVQTMLLAGDLDMGHARALLAVDAATQIQLANHVVNRRLSVRETERLVAATLKQTPATKARPANDGGRDTRRLEEELSDLLAASVKIKLGGRGRGKVTIDFGNLDALEGILTKLRGSNVEAPTTAA</sequence>
<dbReference type="PANTHER" id="PTHR33375">
    <property type="entry name" value="CHROMOSOME-PARTITIONING PROTEIN PARB-RELATED"/>
    <property type="match status" value="1"/>
</dbReference>
<dbReference type="GO" id="GO:0005694">
    <property type="term" value="C:chromosome"/>
    <property type="evidence" value="ECO:0007669"/>
    <property type="project" value="TreeGrafter"/>
</dbReference>
<dbReference type="SUPFAM" id="SSF109709">
    <property type="entry name" value="KorB DNA-binding domain-like"/>
    <property type="match status" value="1"/>
</dbReference>
<keyword evidence="2" id="KW-0159">Chromosome partition</keyword>
<dbReference type="SMART" id="SM00470">
    <property type="entry name" value="ParB"/>
    <property type="match status" value="1"/>
</dbReference>
<evidence type="ECO:0000313" key="7">
    <source>
        <dbReference type="Proteomes" id="UP000198263"/>
    </source>
</evidence>
<dbReference type="Gene3D" id="3.90.1530.30">
    <property type="match status" value="1"/>
</dbReference>
<name>A0A658QQB1_9BURK</name>
<dbReference type="EMBL" id="FCNV02000001">
    <property type="protein sequence ID" value="SAL09844.1"/>
    <property type="molecule type" value="Genomic_DNA"/>
</dbReference>
<dbReference type="GO" id="GO:0007059">
    <property type="term" value="P:chromosome segregation"/>
    <property type="evidence" value="ECO:0007669"/>
    <property type="project" value="UniProtKB-KW"/>
</dbReference>
<gene>
    <name evidence="6" type="ORF">AWB72_00164</name>
</gene>
<dbReference type="Pfam" id="PF17762">
    <property type="entry name" value="HTH_ParB"/>
    <property type="match status" value="1"/>
</dbReference>
<reference evidence="6 7" key="1">
    <citation type="submission" date="2016-01" db="EMBL/GenBank/DDBJ databases">
        <authorList>
            <person name="Peeters C."/>
        </authorList>
    </citation>
    <scope>NUCLEOTIDE SEQUENCE [LARGE SCALE GENOMIC DNA]</scope>
    <source>
        <strain evidence="6">LMG 29315</strain>
    </source>
</reference>
<dbReference type="InterPro" id="IPR003115">
    <property type="entry name" value="ParB_N"/>
</dbReference>
<dbReference type="Pfam" id="PF23552">
    <property type="entry name" value="ParB_C"/>
    <property type="match status" value="1"/>
</dbReference>
<dbReference type="InterPro" id="IPR004437">
    <property type="entry name" value="ParB/RepB/Spo0J"/>
</dbReference>
<dbReference type="FunFam" id="3.90.1530.30:FF:000001">
    <property type="entry name" value="Chromosome partitioning protein ParB"/>
    <property type="match status" value="1"/>
</dbReference>
<dbReference type="NCBIfam" id="TIGR00180">
    <property type="entry name" value="parB_part"/>
    <property type="match status" value="1"/>
</dbReference>
<dbReference type="RefSeq" id="WP_040052826.1">
    <property type="nucleotide sequence ID" value="NZ_FCNV02000001.1"/>
</dbReference>
<organism evidence="6 7">
    <name type="scientific">Caballeronia concitans</name>
    <dbReference type="NCBI Taxonomy" id="1777133"/>
    <lineage>
        <taxon>Bacteria</taxon>
        <taxon>Pseudomonadati</taxon>
        <taxon>Pseudomonadota</taxon>
        <taxon>Betaproteobacteria</taxon>
        <taxon>Burkholderiales</taxon>
        <taxon>Burkholderiaceae</taxon>
        <taxon>Caballeronia</taxon>
    </lineage>
</organism>
<protein>
    <submittedName>
        <fullName evidence="6">ParB-like partition proteins</fullName>
    </submittedName>
</protein>
<dbReference type="FunFam" id="1.10.10.2830:FF:000001">
    <property type="entry name" value="Chromosome partitioning protein ParB"/>
    <property type="match status" value="1"/>
</dbReference>
<comment type="similarity">
    <text evidence="1">Belongs to the ParB family.</text>
</comment>
<dbReference type="SUPFAM" id="SSF110849">
    <property type="entry name" value="ParB/Sulfiredoxin"/>
    <property type="match status" value="1"/>
</dbReference>
<comment type="caution">
    <text evidence="6">The sequence shown here is derived from an EMBL/GenBank/DDBJ whole genome shotgun (WGS) entry which is preliminary data.</text>
</comment>
<accession>A0A658QQB1</accession>
<dbReference type="InterPro" id="IPR050336">
    <property type="entry name" value="Chromosome_partition/occlusion"/>
</dbReference>
<evidence type="ECO:0000256" key="4">
    <source>
        <dbReference type="ARBA" id="ARBA00025472"/>
    </source>
</evidence>
<evidence type="ECO:0000256" key="3">
    <source>
        <dbReference type="ARBA" id="ARBA00023125"/>
    </source>
</evidence>
<evidence type="ECO:0000256" key="2">
    <source>
        <dbReference type="ARBA" id="ARBA00022829"/>
    </source>
</evidence>
<evidence type="ECO:0000259" key="5">
    <source>
        <dbReference type="SMART" id="SM00470"/>
    </source>
</evidence>
<dbReference type="CDD" id="cd16393">
    <property type="entry name" value="SPO0J_N"/>
    <property type="match status" value="1"/>
</dbReference>
<keyword evidence="3" id="KW-0238">DNA-binding</keyword>
<evidence type="ECO:0000313" key="6">
    <source>
        <dbReference type="EMBL" id="SAL09844.1"/>
    </source>
</evidence>
<dbReference type="AlphaFoldDB" id="A0A658QQB1"/>
<dbReference type="GO" id="GO:0003677">
    <property type="term" value="F:DNA binding"/>
    <property type="evidence" value="ECO:0007669"/>
    <property type="project" value="UniProtKB-KW"/>
</dbReference>
<dbReference type="InterPro" id="IPR036086">
    <property type="entry name" value="ParB/Sulfiredoxin_sf"/>
</dbReference>
<dbReference type="OrthoDB" id="9802051at2"/>